<proteinExistence type="inferred from homology"/>
<dbReference type="InterPro" id="IPR036345">
    <property type="entry name" value="ExoRNase_PH_dom2_sf"/>
</dbReference>
<dbReference type="InterPro" id="IPR027408">
    <property type="entry name" value="PNPase/RNase_PH_dom_sf"/>
</dbReference>
<dbReference type="GO" id="GO:0003723">
    <property type="term" value="F:RNA binding"/>
    <property type="evidence" value="ECO:0007669"/>
    <property type="project" value="UniProtKB-KW"/>
</dbReference>
<protein>
    <recommendedName>
        <fullName evidence="9">Exoribonuclease phosphorolytic domain-containing protein</fullName>
    </recommendedName>
</protein>
<dbReference type="CDD" id="cd11371">
    <property type="entry name" value="RNase_PH_MTR3"/>
    <property type="match status" value="1"/>
</dbReference>
<keyword evidence="11" id="KW-1185">Reference proteome</keyword>
<evidence type="ECO:0000256" key="5">
    <source>
        <dbReference type="ARBA" id="ARBA00022552"/>
    </source>
</evidence>
<accession>A0AAN9Y037</accession>
<dbReference type="GO" id="GO:0016075">
    <property type="term" value="P:rRNA catabolic process"/>
    <property type="evidence" value="ECO:0007669"/>
    <property type="project" value="TreeGrafter"/>
</dbReference>
<evidence type="ECO:0000256" key="8">
    <source>
        <dbReference type="ARBA" id="ARBA00023242"/>
    </source>
</evidence>
<sequence length="502" mass="58040">MSTESPFGSISGNCLIGIYGSETDADNLVYEDNEIFTIDVPFDDDESEEDYDDLVEYTLEKPRMEDAVLKDYEETVVEANIQHNENLDSHSKKKPDKSKRQIPSHEDFTWRYVTIKEPEIVYDYELFKDEYDHQIEEIKKDQGSLNETEFISPPKDGYEEVKRYLVLNPPGLTVRRIIPKANVNATTVFEKETYKPSETEIYLYNNLWQTVYNLCLISDNRMPTDSYRVAPPFTTTDYRIYSKKDDCKIVQNLPKKRPDSRQYNEHRPIVMKTGVLNQAKGSAYVEYQKTKVICSVFDPREIPNKSEYSINGELYCEFKFAPFSTHKRHGYIRDAAEREYSVYLRKALEPAVMRHQFSNFQVDVYVLVLENDGSCLAAAITCANLALANACVPMHDLVTGVSLGLFKEYEVVDPTLTEEVICMSKPYVNLPDQGQGIITLGYMKTFQQITEIIQCGILQSASIERYLEKLITENEKIYELCRQCLVKNILKHIKEKSENDES</sequence>
<dbReference type="PANTHER" id="PTHR11953:SF2">
    <property type="entry name" value="EXOSOME COMPLEX COMPONENT MTR3"/>
    <property type="match status" value="1"/>
</dbReference>
<dbReference type="Proteomes" id="UP001367676">
    <property type="component" value="Unassembled WGS sequence"/>
</dbReference>
<feature type="domain" description="Exoribonuclease phosphorolytic" evidence="9">
    <location>
        <begin position="265"/>
        <end position="393"/>
    </location>
</feature>
<dbReference type="GO" id="GO:0000176">
    <property type="term" value="C:nuclear exosome (RNase complex)"/>
    <property type="evidence" value="ECO:0007669"/>
    <property type="project" value="TreeGrafter"/>
</dbReference>
<dbReference type="GO" id="GO:0000177">
    <property type="term" value="C:cytoplasmic exosome (RNase complex)"/>
    <property type="evidence" value="ECO:0007669"/>
    <property type="project" value="TreeGrafter"/>
</dbReference>
<comment type="caution">
    <text evidence="10">The sequence shown here is derived from an EMBL/GenBank/DDBJ whole genome shotgun (WGS) entry which is preliminary data.</text>
</comment>
<dbReference type="InterPro" id="IPR050080">
    <property type="entry name" value="RNase_PH"/>
</dbReference>
<dbReference type="SUPFAM" id="SSF55666">
    <property type="entry name" value="Ribonuclease PH domain 2-like"/>
    <property type="match status" value="1"/>
</dbReference>
<keyword evidence="5" id="KW-0698">rRNA processing</keyword>
<dbReference type="GO" id="GO:0071028">
    <property type="term" value="P:nuclear mRNA surveillance"/>
    <property type="evidence" value="ECO:0007669"/>
    <property type="project" value="TreeGrafter"/>
</dbReference>
<dbReference type="Gene3D" id="3.30.230.70">
    <property type="entry name" value="GHMP Kinase, N-terminal domain"/>
    <property type="match status" value="1"/>
</dbReference>
<reference evidence="10 11" key="1">
    <citation type="submission" date="2024-03" db="EMBL/GenBank/DDBJ databases">
        <title>Adaptation during the transition from Ophiocordyceps entomopathogen to insect associate is accompanied by gene loss and intensified selection.</title>
        <authorList>
            <person name="Ward C.M."/>
            <person name="Onetto C.A."/>
            <person name="Borneman A.R."/>
        </authorList>
    </citation>
    <scope>NUCLEOTIDE SEQUENCE [LARGE SCALE GENOMIC DNA]</scope>
    <source>
        <strain evidence="10">AWRI1</strain>
        <tissue evidence="10">Single Adult Female</tissue>
    </source>
</reference>
<organism evidence="10 11">
    <name type="scientific">Parthenolecanium corni</name>
    <dbReference type="NCBI Taxonomy" id="536013"/>
    <lineage>
        <taxon>Eukaryota</taxon>
        <taxon>Metazoa</taxon>
        <taxon>Ecdysozoa</taxon>
        <taxon>Arthropoda</taxon>
        <taxon>Hexapoda</taxon>
        <taxon>Insecta</taxon>
        <taxon>Pterygota</taxon>
        <taxon>Neoptera</taxon>
        <taxon>Paraneoptera</taxon>
        <taxon>Hemiptera</taxon>
        <taxon>Sternorrhyncha</taxon>
        <taxon>Coccoidea</taxon>
        <taxon>Coccidae</taxon>
        <taxon>Parthenolecanium</taxon>
    </lineage>
</organism>
<evidence type="ECO:0000256" key="2">
    <source>
        <dbReference type="ARBA" id="ARBA00004496"/>
    </source>
</evidence>
<evidence type="ECO:0000313" key="11">
    <source>
        <dbReference type="Proteomes" id="UP001367676"/>
    </source>
</evidence>
<dbReference type="GO" id="GO:0006364">
    <property type="term" value="P:rRNA processing"/>
    <property type="evidence" value="ECO:0007669"/>
    <property type="project" value="UniProtKB-KW"/>
</dbReference>
<comment type="similarity">
    <text evidence="3">Belongs to the RNase PH family.</text>
</comment>
<dbReference type="GO" id="GO:0034475">
    <property type="term" value="P:U4 snRNA 3'-end processing"/>
    <property type="evidence" value="ECO:0007669"/>
    <property type="project" value="TreeGrafter"/>
</dbReference>
<gene>
    <name evidence="10" type="ORF">V9T40_010359</name>
</gene>
<name>A0AAN9Y037_9HEMI</name>
<dbReference type="InterPro" id="IPR020568">
    <property type="entry name" value="Ribosomal_Su5_D2-typ_SF"/>
</dbReference>
<dbReference type="InterPro" id="IPR001247">
    <property type="entry name" value="ExoRNase_PH_dom1"/>
</dbReference>
<keyword evidence="6" id="KW-0271">Exosome</keyword>
<evidence type="ECO:0000256" key="4">
    <source>
        <dbReference type="ARBA" id="ARBA00022490"/>
    </source>
</evidence>
<evidence type="ECO:0000259" key="9">
    <source>
        <dbReference type="Pfam" id="PF01138"/>
    </source>
</evidence>
<keyword evidence="8" id="KW-0539">Nucleus</keyword>
<dbReference type="Pfam" id="PF01138">
    <property type="entry name" value="RNase_PH"/>
    <property type="match status" value="1"/>
</dbReference>
<comment type="subcellular location">
    <subcellularLocation>
        <location evidence="2">Cytoplasm</location>
    </subcellularLocation>
    <subcellularLocation>
        <location evidence="1">Nucleus</location>
    </subcellularLocation>
</comment>
<evidence type="ECO:0000313" key="10">
    <source>
        <dbReference type="EMBL" id="KAK7578154.1"/>
    </source>
</evidence>
<dbReference type="GO" id="GO:0071051">
    <property type="term" value="P:poly(A)-dependent snoRNA 3'-end processing"/>
    <property type="evidence" value="ECO:0007669"/>
    <property type="project" value="TreeGrafter"/>
</dbReference>
<evidence type="ECO:0000256" key="7">
    <source>
        <dbReference type="ARBA" id="ARBA00022884"/>
    </source>
</evidence>
<evidence type="ECO:0000256" key="3">
    <source>
        <dbReference type="ARBA" id="ARBA00006678"/>
    </source>
</evidence>
<evidence type="ECO:0000256" key="6">
    <source>
        <dbReference type="ARBA" id="ARBA00022835"/>
    </source>
</evidence>
<keyword evidence="4" id="KW-0963">Cytoplasm</keyword>
<keyword evidence="7" id="KW-0694">RNA-binding</keyword>
<dbReference type="PANTHER" id="PTHR11953">
    <property type="entry name" value="EXOSOME COMPLEX COMPONENT"/>
    <property type="match status" value="1"/>
</dbReference>
<dbReference type="AlphaFoldDB" id="A0AAN9Y037"/>
<dbReference type="SUPFAM" id="SSF54211">
    <property type="entry name" value="Ribosomal protein S5 domain 2-like"/>
    <property type="match status" value="1"/>
</dbReference>
<dbReference type="GO" id="GO:0005730">
    <property type="term" value="C:nucleolus"/>
    <property type="evidence" value="ECO:0007669"/>
    <property type="project" value="TreeGrafter"/>
</dbReference>
<evidence type="ECO:0000256" key="1">
    <source>
        <dbReference type="ARBA" id="ARBA00004123"/>
    </source>
</evidence>
<dbReference type="EMBL" id="JBBCAQ010000035">
    <property type="protein sequence ID" value="KAK7578154.1"/>
    <property type="molecule type" value="Genomic_DNA"/>
</dbReference>